<protein>
    <recommendedName>
        <fullName evidence="11">L-serine deaminase</fullName>
    </recommendedName>
</protein>
<evidence type="ECO:0000256" key="2">
    <source>
        <dbReference type="ARBA" id="ARBA00004742"/>
    </source>
</evidence>
<dbReference type="Gene3D" id="3.30.70.260">
    <property type="match status" value="1"/>
</dbReference>
<dbReference type="GO" id="GO:0003941">
    <property type="term" value="F:L-serine ammonia-lyase activity"/>
    <property type="evidence" value="ECO:0007669"/>
    <property type="project" value="UniProtKB-UniRule"/>
</dbReference>
<evidence type="ECO:0000256" key="7">
    <source>
        <dbReference type="ARBA" id="ARBA00023004"/>
    </source>
</evidence>
<comment type="pathway">
    <text evidence="2 11">Carbohydrate biosynthesis; gluconeogenesis.</text>
</comment>
<dbReference type="SUPFAM" id="SSF55021">
    <property type="entry name" value="ACT-like"/>
    <property type="match status" value="1"/>
</dbReference>
<proteinExistence type="inferred from homology"/>
<dbReference type="NCBIfam" id="TIGR00719">
    <property type="entry name" value="sda_beta"/>
    <property type="match status" value="1"/>
</dbReference>
<keyword evidence="6 11" id="KW-0479">Metal-binding</keyword>
<evidence type="ECO:0000313" key="15">
    <source>
        <dbReference type="Proteomes" id="UP000522163"/>
    </source>
</evidence>
<accession>A0A7W9SF06</accession>
<dbReference type="RefSeq" id="WP_007156949.1">
    <property type="nucleotide sequence ID" value="NZ_CAUQVT010000007.1"/>
</dbReference>
<evidence type="ECO:0000256" key="9">
    <source>
        <dbReference type="ARBA" id="ARBA00023239"/>
    </source>
</evidence>
<dbReference type="InterPro" id="IPR002912">
    <property type="entry name" value="ACT_dom"/>
</dbReference>
<dbReference type="SUPFAM" id="SSF143548">
    <property type="entry name" value="Serine metabolism enzymes domain"/>
    <property type="match status" value="1"/>
</dbReference>
<dbReference type="PANTHER" id="PTHR30182:SF12">
    <property type="entry name" value="L-SERINE DEHYDRATASE, BETA CHAIN-RELATED"/>
    <property type="match status" value="1"/>
</dbReference>
<dbReference type="PANTHER" id="PTHR30182">
    <property type="entry name" value="L-SERINE DEHYDRATASE"/>
    <property type="match status" value="1"/>
</dbReference>
<dbReference type="Gene3D" id="3.30.1330.90">
    <property type="entry name" value="D-3-phosphoglycerate dehydrogenase, domain 3"/>
    <property type="match status" value="1"/>
</dbReference>
<evidence type="ECO:0000256" key="12">
    <source>
        <dbReference type="RuleBase" id="RU366059"/>
    </source>
</evidence>
<dbReference type="Proteomes" id="UP000522163">
    <property type="component" value="Unassembled WGS sequence"/>
</dbReference>
<sequence>MNVFNIIGPIMIGPSSSHTAGAVRLGRVVNKVAGSDDFKELDIELSGSFARTYRGHGTDRALLAGIMGYHSYSEEIRDALQIAKDRGIDYRFIENDIPGAHPNTARIHYVLRNGQEGTVEGASIGGGNIRVDVINGLRVDFTGESNTILVLHRDKPGMIALVTQIMYDKYKDLNIGNFRLSRPEKGGIALMTIEIDQMPPEELMDEINKLPNVENALLIRAI</sequence>
<evidence type="ECO:0000256" key="8">
    <source>
        <dbReference type="ARBA" id="ARBA00023014"/>
    </source>
</evidence>
<evidence type="ECO:0000256" key="1">
    <source>
        <dbReference type="ARBA" id="ARBA00001966"/>
    </source>
</evidence>
<dbReference type="Pfam" id="PF03315">
    <property type="entry name" value="SDH_beta"/>
    <property type="match status" value="1"/>
</dbReference>
<dbReference type="PROSITE" id="PS51671">
    <property type="entry name" value="ACT"/>
    <property type="match status" value="1"/>
</dbReference>
<keyword evidence="8 11" id="KW-0411">Iron-sulfur</keyword>
<dbReference type="CDD" id="cd04903">
    <property type="entry name" value="ACT_LSD"/>
    <property type="match status" value="1"/>
</dbReference>
<evidence type="ECO:0000256" key="10">
    <source>
        <dbReference type="ARBA" id="ARBA00049406"/>
    </source>
</evidence>
<keyword evidence="5 11" id="KW-0004">4Fe-4S</keyword>
<comment type="similarity">
    <text evidence="3 11 12">Belongs to the iron-sulfur dependent L-serine dehydratase family.</text>
</comment>
<dbReference type="EMBL" id="JACHHH010000002">
    <property type="protein sequence ID" value="MBB6040616.1"/>
    <property type="molecule type" value="Genomic_DNA"/>
</dbReference>
<evidence type="ECO:0000256" key="11">
    <source>
        <dbReference type="PIRNR" id="PIRNR036692"/>
    </source>
</evidence>
<dbReference type="InterPro" id="IPR005131">
    <property type="entry name" value="Ser_deHydtase_bsu"/>
</dbReference>
<dbReference type="PIRSF" id="PIRSF036692">
    <property type="entry name" value="SDH_B"/>
    <property type="match status" value="1"/>
</dbReference>
<keyword evidence="7 11" id="KW-0408">Iron</keyword>
<comment type="cofactor">
    <cofactor evidence="1 12">
        <name>[4Fe-4S] cluster</name>
        <dbReference type="ChEBI" id="CHEBI:49883"/>
    </cofactor>
</comment>
<dbReference type="InterPro" id="IPR029009">
    <property type="entry name" value="ASB_dom_sf"/>
</dbReference>
<gene>
    <name evidence="14" type="ORF">HNQ46_000579</name>
</gene>
<evidence type="ECO:0000313" key="14">
    <source>
        <dbReference type="EMBL" id="MBB6040616.1"/>
    </source>
</evidence>
<evidence type="ECO:0000259" key="13">
    <source>
        <dbReference type="PROSITE" id="PS51671"/>
    </source>
</evidence>
<keyword evidence="4 11" id="KW-0312">Gluconeogenesis</keyword>
<evidence type="ECO:0000256" key="3">
    <source>
        <dbReference type="ARBA" id="ARBA00008636"/>
    </source>
</evidence>
<dbReference type="GO" id="GO:0006094">
    <property type="term" value="P:gluconeogenesis"/>
    <property type="evidence" value="ECO:0007669"/>
    <property type="project" value="UniProtKB-UniRule"/>
</dbReference>
<feature type="domain" description="ACT" evidence="13">
    <location>
        <begin position="147"/>
        <end position="222"/>
    </location>
</feature>
<dbReference type="InterPro" id="IPR045865">
    <property type="entry name" value="ACT-like_dom_sf"/>
</dbReference>
<reference evidence="14 15" key="1">
    <citation type="submission" date="2020-08" db="EMBL/GenBank/DDBJ databases">
        <title>Genomic Encyclopedia of Type Strains, Phase IV (KMG-IV): sequencing the most valuable type-strain genomes for metagenomic binning, comparative biology and taxonomic classification.</title>
        <authorList>
            <person name="Goeker M."/>
        </authorList>
    </citation>
    <scope>NUCLEOTIDE SEQUENCE [LARGE SCALE GENOMIC DNA]</scope>
    <source>
        <strain evidence="14 15">DSM 17245</strain>
    </source>
</reference>
<dbReference type="UniPathway" id="UPA00138"/>
<name>A0A7W9SF06_9FIRM</name>
<dbReference type="InterPro" id="IPR004643">
    <property type="entry name" value="Fe-S_L-Ser_bsu"/>
</dbReference>
<comment type="catalytic activity">
    <reaction evidence="10 11 12">
        <text>L-serine = pyruvate + NH4(+)</text>
        <dbReference type="Rhea" id="RHEA:19169"/>
        <dbReference type="ChEBI" id="CHEBI:15361"/>
        <dbReference type="ChEBI" id="CHEBI:28938"/>
        <dbReference type="ChEBI" id="CHEBI:33384"/>
        <dbReference type="EC" id="4.3.1.17"/>
    </reaction>
</comment>
<evidence type="ECO:0000256" key="5">
    <source>
        <dbReference type="ARBA" id="ARBA00022485"/>
    </source>
</evidence>
<dbReference type="GO" id="GO:0046872">
    <property type="term" value="F:metal ion binding"/>
    <property type="evidence" value="ECO:0007669"/>
    <property type="project" value="UniProtKB-UniRule"/>
</dbReference>
<comment type="caution">
    <text evidence="14">The sequence shown here is derived from an EMBL/GenBank/DDBJ whole genome shotgun (WGS) entry which is preliminary data.</text>
</comment>
<dbReference type="Pfam" id="PF01842">
    <property type="entry name" value="ACT"/>
    <property type="match status" value="1"/>
</dbReference>
<keyword evidence="9 11" id="KW-0456">Lyase</keyword>
<dbReference type="AlphaFoldDB" id="A0A7W9SF06"/>
<dbReference type="InterPro" id="IPR051318">
    <property type="entry name" value="Fe-S_L-Ser"/>
</dbReference>
<evidence type="ECO:0000256" key="6">
    <source>
        <dbReference type="ARBA" id="ARBA00022723"/>
    </source>
</evidence>
<organism evidence="14 15">
    <name type="scientific">Oribacterium sinus</name>
    <dbReference type="NCBI Taxonomy" id="237576"/>
    <lineage>
        <taxon>Bacteria</taxon>
        <taxon>Bacillati</taxon>
        <taxon>Bacillota</taxon>
        <taxon>Clostridia</taxon>
        <taxon>Lachnospirales</taxon>
        <taxon>Lachnospiraceae</taxon>
        <taxon>Oribacterium</taxon>
    </lineage>
</organism>
<dbReference type="GeneID" id="85014139"/>
<evidence type="ECO:0000256" key="4">
    <source>
        <dbReference type="ARBA" id="ARBA00022432"/>
    </source>
</evidence>
<dbReference type="GO" id="GO:0051539">
    <property type="term" value="F:4 iron, 4 sulfur cluster binding"/>
    <property type="evidence" value="ECO:0007669"/>
    <property type="project" value="UniProtKB-UniRule"/>
</dbReference>